<reference evidence="1 2" key="1">
    <citation type="journal article" date="2019" name="Microb. Cell Fact.">
        <title>Exploring novel herbicidin analogues by transcriptional regulator overexpression and MS/MS molecular networking.</title>
        <authorList>
            <person name="Shi Y."/>
            <person name="Gu R."/>
            <person name="Li Y."/>
            <person name="Wang X."/>
            <person name="Ren W."/>
            <person name="Li X."/>
            <person name="Wang L."/>
            <person name="Xie Y."/>
            <person name="Hong B."/>
        </authorList>
    </citation>
    <scope>NUCLEOTIDE SEQUENCE [LARGE SCALE GENOMIC DNA]</scope>
    <source>
        <strain evidence="1 2">US-43</strain>
    </source>
</reference>
<accession>A0A5N5WD08</accession>
<dbReference type="Proteomes" id="UP000327000">
    <property type="component" value="Unassembled WGS sequence"/>
</dbReference>
<proteinExistence type="predicted"/>
<dbReference type="RefSeq" id="WP_152262937.1">
    <property type="nucleotide sequence ID" value="NZ_VOKX01000010.1"/>
</dbReference>
<comment type="caution">
    <text evidence="1">The sequence shown here is derived from an EMBL/GenBank/DDBJ whole genome shotgun (WGS) entry which is preliminary data.</text>
</comment>
<dbReference type="AlphaFoldDB" id="A0A5N5WD08"/>
<protein>
    <submittedName>
        <fullName evidence="1">Uncharacterized protein</fullName>
    </submittedName>
</protein>
<evidence type="ECO:0000313" key="1">
    <source>
        <dbReference type="EMBL" id="KAB7849299.1"/>
    </source>
</evidence>
<keyword evidence="2" id="KW-1185">Reference proteome</keyword>
<dbReference type="EMBL" id="VOKX01000010">
    <property type="protein sequence ID" value="KAB7849299.1"/>
    <property type="molecule type" value="Genomic_DNA"/>
</dbReference>
<evidence type="ECO:0000313" key="2">
    <source>
        <dbReference type="Proteomes" id="UP000327000"/>
    </source>
</evidence>
<name>A0A5N5WD08_STRMB</name>
<sequence length="61" mass="6842">MTHMSFWVGARPALVPNPCVPCVACARIGDARYAAERAGDWKRVELLRREGLRHGDEVHRG</sequence>
<organism evidence="1 2">
    <name type="scientific">Streptomyces mobaraensis</name>
    <name type="common">Streptoverticillium mobaraense</name>
    <dbReference type="NCBI Taxonomy" id="35621"/>
    <lineage>
        <taxon>Bacteria</taxon>
        <taxon>Bacillati</taxon>
        <taxon>Actinomycetota</taxon>
        <taxon>Actinomycetes</taxon>
        <taxon>Kitasatosporales</taxon>
        <taxon>Streptomycetaceae</taxon>
        <taxon>Streptomyces</taxon>
    </lineage>
</organism>
<gene>
    <name evidence="1" type="ORF">FRZ00_07780</name>
</gene>